<organism evidence="1 2">
    <name type="scientific">Mytilus edulis</name>
    <name type="common">Blue mussel</name>
    <dbReference type="NCBI Taxonomy" id="6550"/>
    <lineage>
        <taxon>Eukaryota</taxon>
        <taxon>Metazoa</taxon>
        <taxon>Spiralia</taxon>
        <taxon>Lophotrochozoa</taxon>
        <taxon>Mollusca</taxon>
        <taxon>Bivalvia</taxon>
        <taxon>Autobranchia</taxon>
        <taxon>Pteriomorphia</taxon>
        <taxon>Mytilida</taxon>
        <taxon>Mytiloidea</taxon>
        <taxon>Mytilidae</taxon>
        <taxon>Mytilinae</taxon>
        <taxon>Mytilus</taxon>
    </lineage>
</organism>
<comment type="caution">
    <text evidence="1">The sequence shown here is derived from an EMBL/GenBank/DDBJ whole genome shotgun (WGS) entry which is preliminary data.</text>
</comment>
<proteinExistence type="predicted"/>
<sequence>MHKRRLYPLLILKVYAEDEFQNALLMIPEIHISIAEFDGPYIAEIVLNCKNAMQCNGKVSPVHKIIQNDRGKFWWYSGKNFLSSFDNFTARILDICVDNEGYNVLQRAAMGGNMVAVQYLIDKGMKNDKQLLRYFERRLRKVVAFGRNDKIPIFQNLFKSGSIRPNYFESLSFFGLFEDQYRYLELLSVRSDIHSLWIDSCVDKVKTNGADLKTIARAFYEELSRDGFLNISKMVQTFQKDLHDNIFI</sequence>
<evidence type="ECO:0000313" key="1">
    <source>
        <dbReference type="EMBL" id="CAG2201364.1"/>
    </source>
</evidence>
<name>A0A8S3R079_MYTED</name>
<reference evidence="1" key="1">
    <citation type="submission" date="2021-03" db="EMBL/GenBank/DDBJ databases">
        <authorList>
            <person name="Bekaert M."/>
        </authorList>
    </citation>
    <scope>NUCLEOTIDE SEQUENCE</scope>
</reference>
<dbReference type="EMBL" id="CAJPWZ010000842">
    <property type="protein sequence ID" value="CAG2201364.1"/>
    <property type="molecule type" value="Genomic_DNA"/>
</dbReference>
<gene>
    <name evidence="1" type="ORF">MEDL_15988</name>
</gene>
<accession>A0A8S3R079</accession>
<dbReference type="OrthoDB" id="10475273at2759"/>
<evidence type="ECO:0000313" key="2">
    <source>
        <dbReference type="Proteomes" id="UP000683360"/>
    </source>
</evidence>
<dbReference type="Proteomes" id="UP000683360">
    <property type="component" value="Unassembled WGS sequence"/>
</dbReference>
<dbReference type="SUPFAM" id="SSF140860">
    <property type="entry name" value="Pseudo ankyrin repeat-like"/>
    <property type="match status" value="1"/>
</dbReference>
<dbReference type="AlphaFoldDB" id="A0A8S3R079"/>
<protein>
    <submittedName>
        <fullName evidence="1">Uncharacterized protein</fullName>
    </submittedName>
</protein>
<keyword evidence="2" id="KW-1185">Reference proteome</keyword>